<dbReference type="PANTHER" id="PTHR47094:SF1">
    <property type="entry name" value="RING-TYPE E3 UBIQUITIN TRANSFERASE"/>
    <property type="match status" value="1"/>
</dbReference>
<dbReference type="PANTHER" id="PTHR47094">
    <property type="entry name" value="ELFLESS, ISOFORM B"/>
    <property type="match status" value="1"/>
</dbReference>
<organism evidence="7 8">
    <name type="scientific">Sphagnum troendelagicum</name>
    <dbReference type="NCBI Taxonomy" id="128251"/>
    <lineage>
        <taxon>Eukaryota</taxon>
        <taxon>Viridiplantae</taxon>
        <taxon>Streptophyta</taxon>
        <taxon>Embryophyta</taxon>
        <taxon>Bryophyta</taxon>
        <taxon>Sphagnophytina</taxon>
        <taxon>Sphagnopsida</taxon>
        <taxon>Sphagnales</taxon>
        <taxon>Sphagnaceae</taxon>
        <taxon>Sphagnum</taxon>
    </lineage>
</organism>
<dbReference type="EMBL" id="OZ019895">
    <property type="protein sequence ID" value="CAK9219387.1"/>
    <property type="molecule type" value="Genomic_DNA"/>
</dbReference>
<evidence type="ECO:0000256" key="2">
    <source>
        <dbReference type="ARBA" id="ARBA00022771"/>
    </source>
</evidence>
<evidence type="ECO:0000256" key="3">
    <source>
        <dbReference type="ARBA" id="ARBA00022833"/>
    </source>
</evidence>
<evidence type="ECO:0000313" key="8">
    <source>
        <dbReference type="Proteomes" id="UP001497512"/>
    </source>
</evidence>
<sequence>MSVVEEKGKKRRREDKSMNAAGVGSSRAQHNSNNLCTRARRRLLDLNAGSGESAELQHKTVVVNGTVASTMSVTILVDDEDDDVVVSSPRSFAQAKSNGRSAPRRTTHQSVLPEDPLELRLGPGSGSGQFRIRALSEAQPCSEHHSHTLKPVFDLTTPGEDCILLPENPRRRKRREPVLAEQPKEKELRLSCAICMDTMKQETSTVCGHIFCQACIHGAILAQKKCPTCRRKLSNKDVHRVYIQSSTE</sequence>
<evidence type="ECO:0000313" key="7">
    <source>
        <dbReference type="EMBL" id="CAK9219387.1"/>
    </source>
</evidence>
<keyword evidence="2 4" id="KW-0863">Zinc-finger</keyword>
<feature type="compositionally biased region" description="Polar residues" evidence="5">
    <location>
        <begin position="88"/>
        <end position="100"/>
    </location>
</feature>
<dbReference type="InterPro" id="IPR017907">
    <property type="entry name" value="Znf_RING_CS"/>
</dbReference>
<keyword evidence="3" id="KW-0862">Zinc</keyword>
<evidence type="ECO:0000256" key="4">
    <source>
        <dbReference type="PROSITE-ProRule" id="PRU00175"/>
    </source>
</evidence>
<evidence type="ECO:0000256" key="1">
    <source>
        <dbReference type="ARBA" id="ARBA00022723"/>
    </source>
</evidence>
<evidence type="ECO:0000256" key="5">
    <source>
        <dbReference type="SAM" id="MobiDB-lite"/>
    </source>
</evidence>
<evidence type="ECO:0000259" key="6">
    <source>
        <dbReference type="PROSITE" id="PS50089"/>
    </source>
</evidence>
<dbReference type="SUPFAM" id="SSF57850">
    <property type="entry name" value="RING/U-box"/>
    <property type="match status" value="1"/>
</dbReference>
<feature type="region of interest" description="Disordered" evidence="5">
    <location>
        <begin position="1"/>
        <end position="32"/>
    </location>
</feature>
<dbReference type="Gene3D" id="3.30.40.10">
    <property type="entry name" value="Zinc/RING finger domain, C3HC4 (zinc finger)"/>
    <property type="match status" value="1"/>
</dbReference>
<dbReference type="InterPro" id="IPR049627">
    <property type="entry name" value="SLX8"/>
</dbReference>
<keyword evidence="8" id="KW-1185">Reference proteome</keyword>
<dbReference type="Pfam" id="PF13923">
    <property type="entry name" value="zf-C3HC4_2"/>
    <property type="match status" value="1"/>
</dbReference>
<dbReference type="SMART" id="SM00184">
    <property type="entry name" value="RING"/>
    <property type="match status" value="1"/>
</dbReference>
<keyword evidence="1" id="KW-0479">Metal-binding</keyword>
<protein>
    <recommendedName>
        <fullName evidence="6">RING-type domain-containing protein</fullName>
    </recommendedName>
</protein>
<gene>
    <name evidence="7" type="ORF">CSSPTR1EN2_LOCUS14459</name>
</gene>
<proteinExistence type="predicted"/>
<dbReference type="PROSITE" id="PS00518">
    <property type="entry name" value="ZF_RING_1"/>
    <property type="match status" value="1"/>
</dbReference>
<name>A0ABP0UEM2_9BRYO</name>
<feature type="domain" description="RING-type" evidence="6">
    <location>
        <begin position="192"/>
        <end position="230"/>
    </location>
</feature>
<dbReference type="InterPro" id="IPR001841">
    <property type="entry name" value="Znf_RING"/>
</dbReference>
<dbReference type="Proteomes" id="UP001497512">
    <property type="component" value="Chromosome 3"/>
</dbReference>
<reference evidence="7" key="1">
    <citation type="submission" date="2024-02" db="EMBL/GenBank/DDBJ databases">
        <authorList>
            <consortium name="ELIXIR-Norway"/>
            <consortium name="Elixir Norway"/>
        </authorList>
    </citation>
    <scope>NUCLEOTIDE SEQUENCE</scope>
</reference>
<dbReference type="InterPro" id="IPR013083">
    <property type="entry name" value="Znf_RING/FYVE/PHD"/>
</dbReference>
<dbReference type="PROSITE" id="PS50089">
    <property type="entry name" value="ZF_RING_2"/>
    <property type="match status" value="1"/>
</dbReference>
<feature type="region of interest" description="Disordered" evidence="5">
    <location>
        <begin position="88"/>
        <end position="120"/>
    </location>
</feature>
<accession>A0ABP0UEM2</accession>